<dbReference type="SUPFAM" id="SSF55347">
    <property type="entry name" value="Glyceraldehyde-3-phosphate dehydrogenase-like, C-terminal domain"/>
    <property type="match status" value="1"/>
</dbReference>
<feature type="non-terminal residue" evidence="3">
    <location>
        <position position="252"/>
    </location>
</feature>
<organism evidence="3">
    <name type="scientific">marine metagenome</name>
    <dbReference type="NCBI Taxonomy" id="408172"/>
    <lineage>
        <taxon>unclassified sequences</taxon>
        <taxon>metagenomes</taxon>
        <taxon>ecological metagenomes</taxon>
    </lineage>
</organism>
<dbReference type="PANTHER" id="PTHR43249:SF1">
    <property type="entry name" value="D-GLUCOSIDE 3-DEHYDROGENASE"/>
    <property type="match status" value="1"/>
</dbReference>
<dbReference type="InterPro" id="IPR036291">
    <property type="entry name" value="NAD(P)-bd_dom_sf"/>
</dbReference>
<dbReference type="SUPFAM" id="SSF51735">
    <property type="entry name" value="NAD(P)-binding Rossmann-fold domains"/>
    <property type="match status" value="1"/>
</dbReference>
<accession>A0A382AG14</accession>
<feature type="domain" description="GFO/IDH/MocA-like oxidoreductase" evidence="2">
    <location>
        <begin position="131"/>
        <end position="251"/>
    </location>
</feature>
<dbReference type="InterPro" id="IPR000683">
    <property type="entry name" value="Gfo/Idh/MocA-like_OxRdtase_N"/>
</dbReference>
<reference evidence="3" key="1">
    <citation type="submission" date="2018-05" db="EMBL/GenBank/DDBJ databases">
        <authorList>
            <person name="Lanie J.A."/>
            <person name="Ng W.-L."/>
            <person name="Kazmierczak K.M."/>
            <person name="Andrzejewski T.M."/>
            <person name="Davidsen T.M."/>
            <person name="Wayne K.J."/>
            <person name="Tettelin H."/>
            <person name="Glass J.I."/>
            <person name="Rusch D."/>
            <person name="Podicherti R."/>
            <person name="Tsui H.-C.T."/>
            <person name="Winkler M.E."/>
        </authorList>
    </citation>
    <scope>NUCLEOTIDE SEQUENCE</scope>
</reference>
<evidence type="ECO:0008006" key="4">
    <source>
        <dbReference type="Google" id="ProtNLM"/>
    </source>
</evidence>
<dbReference type="Gene3D" id="3.40.50.720">
    <property type="entry name" value="NAD(P)-binding Rossmann-like Domain"/>
    <property type="match status" value="1"/>
</dbReference>
<dbReference type="Gene3D" id="3.30.360.10">
    <property type="entry name" value="Dihydrodipicolinate Reductase, domain 2"/>
    <property type="match status" value="1"/>
</dbReference>
<evidence type="ECO:0000313" key="3">
    <source>
        <dbReference type="EMBL" id="SVB00231.1"/>
    </source>
</evidence>
<dbReference type="AlphaFoldDB" id="A0A382AG14"/>
<dbReference type="Pfam" id="PF22725">
    <property type="entry name" value="GFO_IDH_MocA_C3"/>
    <property type="match status" value="1"/>
</dbReference>
<gene>
    <name evidence="3" type="ORF">METZ01_LOCUS153085</name>
</gene>
<protein>
    <recommendedName>
        <fullName evidence="4">Gfo/Idh/MocA-like oxidoreductase N-terminal domain-containing protein</fullName>
    </recommendedName>
</protein>
<name>A0A382AG14_9ZZZZ</name>
<dbReference type="Pfam" id="PF01408">
    <property type="entry name" value="GFO_IDH_MocA"/>
    <property type="match status" value="1"/>
</dbReference>
<dbReference type="GO" id="GO:0000166">
    <property type="term" value="F:nucleotide binding"/>
    <property type="evidence" value="ECO:0007669"/>
    <property type="project" value="InterPro"/>
</dbReference>
<dbReference type="EMBL" id="UINC01025158">
    <property type="protein sequence ID" value="SVB00231.1"/>
    <property type="molecule type" value="Genomic_DNA"/>
</dbReference>
<dbReference type="InterPro" id="IPR055170">
    <property type="entry name" value="GFO_IDH_MocA-like_dom"/>
</dbReference>
<evidence type="ECO:0000259" key="1">
    <source>
        <dbReference type="Pfam" id="PF01408"/>
    </source>
</evidence>
<feature type="domain" description="Gfo/Idh/MocA-like oxidoreductase N-terminal" evidence="1">
    <location>
        <begin position="6"/>
        <end position="122"/>
    </location>
</feature>
<dbReference type="InterPro" id="IPR052515">
    <property type="entry name" value="Gfo/Idh/MocA_Oxidoreductase"/>
</dbReference>
<proteinExistence type="predicted"/>
<sequence length="252" mass="27758">MSLELGFGVVGLGMGMNRANQIDNTEGAKLIAVADLDEGRCNNAAEKFGCDTYTDANEMFDRDDIDVGMIMLPSGLHAKIGIEAANRGTHVITTKPMDVSIESCDALIDACEKNGVKLLVDFQERYGEHNRRIQHAVQNKIIGEPIHCELRMKWFRADSYYVGWHGTWEFDGGGSIMNQGVHYVDLMLWFMGDVDKVIGAHFGVYAHENCETEDLATAILQFKNGAVGTVYTTTTFPSNSVSMIQIHGTKGV</sequence>
<evidence type="ECO:0000259" key="2">
    <source>
        <dbReference type="Pfam" id="PF22725"/>
    </source>
</evidence>
<dbReference type="PANTHER" id="PTHR43249">
    <property type="entry name" value="UDP-N-ACETYL-2-AMINO-2-DEOXY-D-GLUCURONATE OXIDASE"/>
    <property type="match status" value="1"/>
</dbReference>